<evidence type="ECO:0000256" key="5">
    <source>
        <dbReference type="ARBA" id="ARBA00023054"/>
    </source>
</evidence>
<reference evidence="9" key="2">
    <citation type="submission" date="2020-05" db="UniProtKB">
        <authorList>
            <consortium name="EnsemblMetazoa"/>
        </authorList>
    </citation>
    <scope>IDENTIFICATION</scope>
    <source>
        <strain evidence="9">IAEA</strain>
    </source>
</reference>
<proteinExistence type="inferred from homology"/>
<dbReference type="PANTHER" id="PTHR16705:SF4">
    <property type="entry name" value="COMPLEXIN"/>
    <property type="match status" value="1"/>
</dbReference>
<feature type="region of interest" description="Disordered" evidence="7">
    <location>
        <begin position="52"/>
        <end position="160"/>
    </location>
</feature>
<evidence type="ECO:0000256" key="8">
    <source>
        <dbReference type="SAM" id="Phobius"/>
    </source>
</evidence>
<evidence type="ECO:0000256" key="2">
    <source>
        <dbReference type="ARBA" id="ARBA00022448"/>
    </source>
</evidence>
<keyword evidence="8" id="KW-0472">Membrane</keyword>
<dbReference type="InterPro" id="IPR008849">
    <property type="entry name" value="Synaphin"/>
</dbReference>
<evidence type="ECO:0000256" key="4">
    <source>
        <dbReference type="ARBA" id="ARBA00022775"/>
    </source>
</evidence>
<evidence type="ECO:0000256" key="3">
    <source>
        <dbReference type="ARBA" id="ARBA00022483"/>
    </source>
</evidence>
<dbReference type="Gene3D" id="1.20.5.580">
    <property type="entry name" value="Single Helix bin"/>
    <property type="match status" value="1"/>
</dbReference>
<feature type="transmembrane region" description="Helical" evidence="8">
    <location>
        <begin position="6"/>
        <end position="30"/>
    </location>
</feature>
<keyword evidence="2" id="KW-0813">Transport</keyword>
<comment type="function">
    <text evidence="6">Positively regulates a late step in synaptic vesicle exocytosis.</text>
</comment>
<evidence type="ECO:0000313" key="10">
    <source>
        <dbReference type="Proteomes" id="UP000092445"/>
    </source>
</evidence>
<dbReference type="FunFam" id="1.20.5.580:FF:000002">
    <property type="entry name" value="Complexin, isoform AB"/>
    <property type="match status" value="1"/>
</dbReference>
<reference evidence="10" key="1">
    <citation type="submission" date="2014-03" db="EMBL/GenBank/DDBJ databases">
        <authorList>
            <person name="Aksoy S."/>
            <person name="Warren W."/>
            <person name="Wilson R.K."/>
        </authorList>
    </citation>
    <scope>NUCLEOTIDE SEQUENCE [LARGE SCALE GENOMIC DNA]</scope>
    <source>
        <strain evidence="10">IAEA</strain>
    </source>
</reference>
<dbReference type="EnsemblMetazoa" id="GPAI024071-RA">
    <property type="protein sequence ID" value="GPAI024071-PA"/>
    <property type="gene ID" value="GPAI024071"/>
</dbReference>
<sequence length="160" mass="19193">MSTQLHIVAIPARCLATVFLKGFLLIFELLKYLIKLILQLFPEQNCNHFENWERAVGGDGGDGEDDKEKAEEEERERQEAIREAEERRKEKHRRMEEEREKMRQDIRDKYNIKKKEEVVEMAPQEEPNPLMRRKKTPEELAAEAEQEELDDFTIYERHHN</sequence>
<evidence type="ECO:0000256" key="1">
    <source>
        <dbReference type="ARBA" id="ARBA00005396"/>
    </source>
</evidence>
<keyword evidence="10" id="KW-1185">Reference proteome</keyword>
<keyword evidence="4" id="KW-0532">Neurotransmitter transport</keyword>
<keyword evidence="8" id="KW-0812">Transmembrane</keyword>
<dbReference type="VEuPathDB" id="VectorBase:GPAI024071"/>
<keyword evidence="8" id="KW-1133">Transmembrane helix</keyword>
<comment type="similarity">
    <text evidence="1">Belongs to the complexin/synaphin family.</text>
</comment>
<dbReference type="CDD" id="cd22808">
    <property type="entry name" value="Complexin_NTD_CPLX_I_II"/>
    <property type="match status" value="1"/>
</dbReference>
<protein>
    <recommendedName>
        <fullName evidence="11">Complexin</fullName>
    </recommendedName>
</protein>
<dbReference type="GO" id="GO:0043195">
    <property type="term" value="C:terminal bouton"/>
    <property type="evidence" value="ECO:0007669"/>
    <property type="project" value="TreeGrafter"/>
</dbReference>
<evidence type="ECO:0008006" key="11">
    <source>
        <dbReference type="Google" id="ProtNLM"/>
    </source>
</evidence>
<keyword evidence="5" id="KW-0175">Coiled coil</keyword>
<dbReference type="GO" id="GO:0016079">
    <property type="term" value="P:synaptic vesicle exocytosis"/>
    <property type="evidence" value="ECO:0007669"/>
    <property type="project" value="TreeGrafter"/>
</dbReference>
<name>A0A1A9ZT40_GLOPL</name>
<dbReference type="SUPFAM" id="SSF58038">
    <property type="entry name" value="SNARE fusion complex"/>
    <property type="match status" value="1"/>
</dbReference>
<dbReference type="GO" id="GO:0019905">
    <property type="term" value="F:syntaxin binding"/>
    <property type="evidence" value="ECO:0007669"/>
    <property type="project" value="InterPro"/>
</dbReference>
<dbReference type="STRING" id="7398.A0A1A9ZT40"/>
<dbReference type="AlphaFoldDB" id="A0A1A9ZT40"/>
<dbReference type="GO" id="GO:0031201">
    <property type="term" value="C:SNARE complex"/>
    <property type="evidence" value="ECO:0007669"/>
    <property type="project" value="TreeGrafter"/>
</dbReference>
<dbReference type="Pfam" id="PF05835">
    <property type="entry name" value="Synaphin"/>
    <property type="match status" value="1"/>
</dbReference>
<feature type="compositionally biased region" description="Basic and acidic residues" evidence="7">
    <location>
        <begin position="66"/>
        <end position="118"/>
    </location>
</feature>
<dbReference type="PANTHER" id="PTHR16705">
    <property type="entry name" value="COMPLEXIN"/>
    <property type="match status" value="1"/>
</dbReference>
<evidence type="ECO:0000256" key="7">
    <source>
        <dbReference type="SAM" id="MobiDB-lite"/>
    </source>
</evidence>
<dbReference type="GO" id="GO:0046928">
    <property type="term" value="P:regulation of neurotransmitter secretion"/>
    <property type="evidence" value="ECO:0007669"/>
    <property type="project" value="TreeGrafter"/>
</dbReference>
<dbReference type="Proteomes" id="UP000092445">
    <property type="component" value="Unassembled WGS sequence"/>
</dbReference>
<organism evidence="9 10">
    <name type="scientific">Glossina pallidipes</name>
    <name type="common">Tsetse fly</name>
    <dbReference type="NCBI Taxonomy" id="7398"/>
    <lineage>
        <taxon>Eukaryota</taxon>
        <taxon>Metazoa</taxon>
        <taxon>Ecdysozoa</taxon>
        <taxon>Arthropoda</taxon>
        <taxon>Hexapoda</taxon>
        <taxon>Insecta</taxon>
        <taxon>Pterygota</taxon>
        <taxon>Neoptera</taxon>
        <taxon>Endopterygota</taxon>
        <taxon>Diptera</taxon>
        <taxon>Brachycera</taxon>
        <taxon>Muscomorpha</taxon>
        <taxon>Hippoboscoidea</taxon>
        <taxon>Glossinidae</taxon>
        <taxon>Glossina</taxon>
    </lineage>
</organism>
<evidence type="ECO:0000313" key="9">
    <source>
        <dbReference type="EnsemblMetazoa" id="GPAI024071-PA"/>
    </source>
</evidence>
<evidence type="ECO:0000256" key="6">
    <source>
        <dbReference type="ARBA" id="ARBA00037297"/>
    </source>
</evidence>
<feature type="compositionally biased region" description="Acidic residues" evidence="7">
    <location>
        <begin position="140"/>
        <end position="153"/>
    </location>
</feature>
<accession>A0A1A9ZT40</accession>
<keyword evidence="3" id="KW-0268">Exocytosis</keyword>